<dbReference type="OrthoDB" id="9804277at2"/>
<reference evidence="10 11" key="1">
    <citation type="submission" date="2019-09" db="EMBL/GenBank/DDBJ databases">
        <title>Phylogeny of genus Pseudoclavibacter and closely related genus.</title>
        <authorList>
            <person name="Li Y."/>
        </authorList>
    </citation>
    <scope>NUCLEOTIDE SEQUENCE [LARGE SCALE GENOMIC DNA]</scope>
    <source>
        <strain evidence="10 11">JCM 16921</strain>
    </source>
</reference>
<feature type="domain" description="CN hydrolase" evidence="9">
    <location>
        <begin position="239"/>
        <end position="515"/>
    </location>
</feature>
<dbReference type="PANTHER" id="PTHR38686:SF1">
    <property type="entry name" value="APOLIPOPROTEIN N-ACYLTRANSFERASE"/>
    <property type="match status" value="1"/>
</dbReference>
<gene>
    <name evidence="8 10" type="primary">lnt</name>
    <name evidence="10" type="ORF">F8O02_02950</name>
</gene>
<dbReference type="Pfam" id="PF20154">
    <property type="entry name" value="LNT_N"/>
    <property type="match status" value="1"/>
</dbReference>
<keyword evidence="3 8" id="KW-0808">Transferase</keyword>
<comment type="similarity">
    <text evidence="8">Belongs to the CN hydrolase family. Apolipoprotein N-acyltransferase subfamily.</text>
</comment>
<dbReference type="AlphaFoldDB" id="A0A7C8BNX1"/>
<keyword evidence="11" id="KW-1185">Reference proteome</keyword>
<keyword evidence="6 8" id="KW-0472">Membrane</keyword>
<evidence type="ECO:0000313" key="11">
    <source>
        <dbReference type="Proteomes" id="UP000481339"/>
    </source>
</evidence>
<feature type="transmembrane region" description="Helical" evidence="8">
    <location>
        <begin position="137"/>
        <end position="159"/>
    </location>
</feature>
<keyword evidence="2 8" id="KW-1003">Cell membrane</keyword>
<feature type="transmembrane region" description="Helical" evidence="8">
    <location>
        <begin position="82"/>
        <end position="99"/>
    </location>
</feature>
<comment type="pathway">
    <text evidence="8">Protein modification; lipoprotein biosynthesis (N-acyl transfer).</text>
</comment>
<dbReference type="NCBIfam" id="TIGR00546">
    <property type="entry name" value="lnt"/>
    <property type="match status" value="1"/>
</dbReference>
<proteinExistence type="inferred from homology"/>
<comment type="subcellular location">
    <subcellularLocation>
        <location evidence="1 8">Cell membrane</location>
        <topology evidence="1 8">Multi-pass membrane protein</topology>
    </subcellularLocation>
</comment>
<comment type="function">
    <text evidence="8">Catalyzes the phospholipid dependent N-acylation of the N-terminal cysteine of apolipoprotein, the last step in lipoprotein maturation.</text>
</comment>
<evidence type="ECO:0000256" key="2">
    <source>
        <dbReference type="ARBA" id="ARBA00022475"/>
    </source>
</evidence>
<comment type="catalytic activity">
    <reaction evidence="8">
        <text>N-terminal S-1,2-diacyl-sn-glyceryl-L-cysteinyl-[lipoprotein] + a glycerophospholipid = N-acyl-S-1,2-diacyl-sn-glyceryl-L-cysteinyl-[lipoprotein] + a 2-acyl-sn-glycero-3-phospholipid + H(+)</text>
        <dbReference type="Rhea" id="RHEA:48228"/>
        <dbReference type="Rhea" id="RHEA-COMP:14681"/>
        <dbReference type="Rhea" id="RHEA-COMP:14684"/>
        <dbReference type="ChEBI" id="CHEBI:15378"/>
        <dbReference type="ChEBI" id="CHEBI:136912"/>
        <dbReference type="ChEBI" id="CHEBI:140656"/>
        <dbReference type="ChEBI" id="CHEBI:140657"/>
        <dbReference type="ChEBI" id="CHEBI:140660"/>
        <dbReference type="EC" id="2.3.1.269"/>
    </reaction>
</comment>
<dbReference type="InterPro" id="IPR036526">
    <property type="entry name" value="C-N_Hydrolase_sf"/>
</dbReference>
<dbReference type="InterPro" id="IPR004563">
    <property type="entry name" value="Apolipo_AcylTrfase"/>
</dbReference>
<dbReference type="GO" id="GO:0042158">
    <property type="term" value="P:lipoprotein biosynthetic process"/>
    <property type="evidence" value="ECO:0007669"/>
    <property type="project" value="UniProtKB-UniRule"/>
</dbReference>
<evidence type="ECO:0000256" key="4">
    <source>
        <dbReference type="ARBA" id="ARBA00022692"/>
    </source>
</evidence>
<feature type="transmembrane region" description="Helical" evidence="8">
    <location>
        <begin position="212"/>
        <end position="232"/>
    </location>
</feature>
<name>A0A7C8BNX1_9MICO</name>
<evidence type="ECO:0000256" key="6">
    <source>
        <dbReference type="ARBA" id="ARBA00023136"/>
    </source>
</evidence>
<dbReference type="Gene3D" id="3.60.110.10">
    <property type="entry name" value="Carbon-nitrogen hydrolase"/>
    <property type="match status" value="1"/>
</dbReference>
<dbReference type="EMBL" id="WBKA01000002">
    <property type="protein sequence ID" value="KAB1632835.1"/>
    <property type="molecule type" value="Genomic_DNA"/>
</dbReference>
<evidence type="ECO:0000256" key="8">
    <source>
        <dbReference type="HAMAP-Rule" id="MF_01148"/>
    </source>
</evidence>
<evidence type="ECO:0000259" key="9">
    <source>
        <dbReference type="PROSITE" id="PS50263"/>
    </source>
</evidence>
<accession>A0A7C8BNX1</accession>
<evidence type="ECO:0000256" key="7">
    <source>
        <dbReference type="ARBA" id="ARBA00023315"/>
    </source>
</evidence>
<dbReference type="PANTHER" id="PTHR38686">
    <property type="entry name" value="APOLIPOPROTEIN N-ACYLTRANSFERASE"/>
    <property type="match status" value="1"/>
</dbReference>
<evidence type="ECO:0000256" key="1">
    <source>
        <dbReference type="ARBA" id="ARBA00004651"/>
    </source>
</evidence>
<dbReference type="RefSeq" id="WP_158035757.1">
    <property type="nucleotide sequence ID" value="NZ_BAAAZV010000003.1"/>
</dbReference>
<keyword evidence="10" id="KW-0449">Lipoprotein</keyword>
<dbReference type="InterPro" id="IPR045378">
    <property type="entry name" value="LNT_N"/>
</dbReference>
<dbReference type="PROSITE" id="PS50263">
    <property type="entry name" value="CN_HYDROLASE"/>
    <property type="match status" value="1"/>
</dbReference>
<dbReference type="HAMAP" id="MF_01148">
    <property type="entry name" value="Lnt"/>
    <property type="match status" value="1"/>
</dbReference>
<dbReference type="InterPro" id="IPR003010">
    <property type="entry name" value="C-N_Hydrolase"/>
</dbReference>
<dbReference type="SUPFAM" id="SSF56317">
    <property type="entry name" value="Carbon-nitrogen hydrolase"/>
    <property type="match status" value="1"/>
</dbReference>
<evidence type="ECO:0000256" key="3">
    <source>
        <dbReference type="ARBA" id="ARBA00022679"/>
    </source>
</evidence>
<dbReference type="GO" id="GO:0016410">
    <property type="term" value="F:N-acyltransferase activity"/>
    <property type="evidence" value="ECO:0007669"/>
    <property type="project" value="UniProtKB-UniRule"/>
</dbReference>
<keyword evidence="5 8" id="KW-1133">Transmembrane helix</keyword>
<dbReference type="EC" id="2.3.1.269" evidence="8"/>
<dbReference type="GO" id="GO:0005886">
    <property type="term" value="C:plasma membrane"/>
    <property type="evidence" value="ECO:0007669"/>
    <property type="project" value="UniProtKB-SubCell"/>
</dbReference>
<feature type="transmembrane region" description="Helical" evidence="8">
    <location>
        <begin position="27"/>
        <end position="47"/>
    </location>
</feature>
<evidence type="ECO:0000256" key="5">
    <source>
        <dbReference type="ARBA" id="ARBA00022989"/>
    </source>
</evidence>
<dbReference type="Proteomes" id="UP000481339">
    <property type="component" value="Unassembled WGS sequence"/>
</dbReference>
<comment type="caution">
    <text evidence="10">The sequence shown here is derived from an EMBL/GenBank/DDBJ whole genome shotgun (WGS) entry which is preliminary data.</text>
</comment>
<feature type="transmembrane region" description="Helical" evidence="8">
    <location>
        <begin position="53"/>
        <end position="75"/>
    </location>
</feature>
<feature type="transmembrane region" description="Helical" evidence="8">
    <location>
        <begin position="179"/>
        <end position="205"/>
    </location>
</feature>
<evidence type="ECO:0000313" key="10">
    <source>
        <dbReference type="EMBL" id="KAB1632835.1"/>
    </source>
</evidence>
<feature type="transmembrane region" description="Helical" evidence="8">
    <location>
        <begin position="528"/>
        <end position="547"/>
    </location>
</feature>
<organism evidence="10 11">
    <name type="scientific">Pseudoclavibacter caeni</name>
    <dbReference type="NCBI Taxonomy" id="908846"/>
    <lineage>
        <taxon>Bacteria</taxon>
        <taxon>Bacillati</taxon>
        <taxon>Actinomycetota</taxon>
        <taxon>Actinomycetes</taxon>
        <taxon>Micrococcales</taxon>
        <taxon>Microbacteriaceae</taxon>
        <taxon>Pseudoclavibacter</taxon>
    </lineage>
</organism>
<keyword evidence="7 8" id="KW-0012">Acyltransferase</keyword>
<sequence>MSDGPVAVRTTGLDLVRHHPRTRRARWVDTLLRLLVAGAAGGVYLLAFAPHDWWAAALLAMALVAWAGLGAGLWWGAAVGAVFGLAFWVGHIGWLTAYLGPVPWLALALAMTAFSALGVALAGFVTRRQLARQTHPALVAAAWAVIWTGREVTFSRLPYGGFAWGSVAASQADAPTVGLSSWLGLSGLTLAVVLACTLPVTWLLARRPLRRPAVMGVILLVAALIMPAWGAVAPATGTLRVAAVQGNADAGLFSNAEPGEILRNHLDAARSIMHDDFDVMVWPENAVDVDVLRSTQVDQAITDFVDDMGRPLVFGSVTQRGDDVYNTVLLWLPSGWRTGDVADPEVAGSSGDAGQPAQVYDKRHPVPFAEYMPDRWLFHPLAPDLVDLVPRGFTFGARSGVFDIPLDAASASGEGDATVPAGVLICFETSDTDLVHDVVGGGAQILLAPTNNADFGRTPESAQQLQIARVYAVAAGRSLVNISTVSSSALVAEDGTVMDTLPDFTAGTMIADLPLQSGRAPSWWTGPIVQWGSVVATVLLVITTALARRNERRRARASDR</sequence>
<keyword evidence="4 8" id="KW-0812">Transmembrane</keyword>
<feature type="transmembrane region" description="Helical" evidence="8">
    <location>
        <begin position="105"/>
        <end position="125"/>
    </location>
</feature>
<dbReference type="Pfam" id="PF00795">
    <property type="entry name" value="CN_hydrolase"/>
    <property type="match status" value="1"/>
</dbReference>
<dbReference type="CDD" id="cd07571">
    <property type="entry name" value="ALP_N-acyl_transferase"/>
    <property type="match status" value="1"/>
</dbReference>
<protein>
    <recommendedName>
        <fullName evidence="8">Apolipoprotein N-acyltransferase</fullName>
        <shortName evidence="8">ALP N-acyltransferase</shortName>
        <ecNumber evidence="8">2.3.1.269</ecNumber>
    </recommendedName>
</protein>
<dbReference type="UniPathway" id="UPA00666"/>